<dbReference type="SUPFAM" id="SSF57850">
    <property type="entry name" value="RING/U-box"/>
    <property type="match status" value="1"/>
</dbReference>
<reference evidence="8 9" key="1">
    <citation type="journal article" date="2009" name="Nature">
        <title>The Sorghum bicolor genome and the diversification of grasses.</title>
        <authorList>
            <person name="Paterson A.H."/>
            <person name="Bowers J.E."/>
            <person name="Bruggmann R."/>
            <person name="Dubchak I."/>
            <person name="Grimwood J."/>
            <person name="Gundlach H."/>
            <person name="Haberer G."/>
            <person name="Hellsten U."/>
            <person name="Mitros T."/>
            <person name="Poliakov A."/>
            <person name="Schmutz J."/>
            <person name="Spannagl M."/>
            <person name="Tang H."/>
            <person name="Wang X."/>
            <person name="Wicker T."/>
            <person name="Bharti A.K."/>
            <person name="Chapman J."/>
            <person name="Feltus F.A."/>
            <person name="Gowik U."/>
            <person name="Grigoriev I.V."/>
            <person name="Lyons E."/>
            <person name="Maher C.A."/>
            <person name="Martis M."/>
            <person name="Narechania A."/>
            <person name="Otillar R.P."/>
            <person name="Penning B.W."/>
            <person name="Salamov A.A."/>
            <person name="Wang Y."/>
            <person name="Zhang L."/>
            <person name="Carpita N.C."/>
            <person name="Freeling M."/>
            <person name="Gingle A.R."/>
            <person name="Hash C.T."/>
            <person name="Keller B."/>
            <person name="Klein P."/>
            <person name="Kresovich S."/>
            <person name="McCann M.C."/>
            <person name="Ming R."/>
            <person name="Peterson D.G."/>
            <person name="Mehboob-ur-Rahman"/>
            <person name="Ware D."/>
            <person name="Westhoff P."/>
            <person name="Mayer K.F."/>
            <person name="Messing J."/>
            <person name="Rokhsar D.S."/>
        </authorList>
    </citation>
    <scope>NUCLEOTIDE SEQUENCE [LARGE SCALE GENOMIC DNA]</scope>
    <source>
        <strain evidence="9">cv. BTx623</strain>
    </source>
</reference>
<keyword evidence="9" id="KW-1185">Reference proteome</keyword>
<evidence type="ECO:0000256" key="2">
    <source>
        <dbReference type="ARBA" id="ARBA00022771"/>
    </source>
</evidence>
<dbReference type="EMBL" id="CM000767">
    <property type="protein sequence ID" value="KXG22939.1"/>
    <property type="molecule type" value="Genomic_DNA"/>
</dbReference>
<name>A0A1B6PB17_SORBI</name>
<protein>
    <recommendedName>
        <fullName evidence="7">RING-type domain-containing protein</fullName>
    </recommendedName>
</protein>
<evidence type="ECO:0000256" key="4">
    <source>
        <dbReference type="PROSITE-ProRule" id="PRU00175"/>
    </source>
</evidence>
<feature type="domain" description="RING-type" evidence="7">
    <location>
        <begin position="93"/>
        <end position="135"/>
    </location>
</feature>
<feature type="compositionally biased region" description="Pro residues" evidence="5">
    <location>
        <begin position="53"/>
        <end position="62"/>
    </location>
</feature>
<dbReference type="PROSITE" id="PS50089">
    <property type="entry name" value="ZF_RING_2"/>
    <property type="match status" value="1"/>
</dbReference>
<evidence type="ECO:0000259" key="7">
    <source>
        <dbReference type="PROSITE" id="PS50089"/>
    </source>
</evidence>
<dbReference type="Pfam" id="PF13639">
    <property type="entry name" value="zf-RING_2"/>
    <property type="match status" value="1"/>
</dbReference>
<reference evidence="9" key="2">
    <citation type="journal article" date="2018" name="Plant J.">
        <title>The Sorghum bicolor reference genome: improved assembly, gene annotations, a transcriptome atlas, and signatures of genome organization.</title>
        <authorList>
            <person name="McCormick R.F."/>
            <person name="Truong S.K."/>
            <person name="Sreedasyam A."/>
            <person name="Jenkins J."/>
            <person name="Shu S."/>
            <person name="Sims D."/>
            <person name="Kennedy M."/>
            <person name="Amirebrahimi M."/>
            <person name="Weers B.D."/>
            <person name="McKinley B."/>
            <person name="Mattison A."/>
            <person name="Morishige D.T."/>
            <person name="Grimwood J."/>
            <person name="Schmutz J."/>
            <person name="Mullet J.E."/>
        </authorList>
    </citation>
    <scope>NUCLEOTIDE SEQUENCE [LARGE SCALE GENOMIC DNA]</scope>
    <source>
        <strain evidence="9">cv. BTx623</strain>
    </source>
</reference>
<sequence length="164" mass="17948">MDIDDVYECIVRGVLAVAFVMAVLVVIMLLLAAINEVDYQIRRRRRRQRRAPTPVPPRPPPSSSVVEKLLESIPDVEYLPVGDGGGDSDRESCVICVTPYEAGEACSVLPACKHLFHKACVTKWLRVRCTCPLCRAAVALPLPLPLPHPVLLAGNLLNAAENMV</sequence>
<dbReference type="PANTHER" id="PTHR45798:SF92">
    <property type="entry name" value="RING-TYPE DOMAIN-CONTAINING PROTEIN"/>
    <property type="match status" value="1"/>
</dbReference>
<dbReference type="InterPro" id="IPR013083">
    <property type="entry name" value="Znf_RING/FYVE/PHD"/>
</dbReference>
<evidence type="ECO:0000256" key="5">
    <source>
        <dbReference type="SAM" id="MobiDB-lite"/>
    </source>
</evidence>
<dbReference type="Gene3D" id="3.30.40.10">
    <property type="entry name" value="Zinc/RING finger domain, C3HC4 (zinc finger)"/>
    <property type="match status" value="1"/>
</dbReference>
<proteinExistence type="predicted"/>
<evidence type="ECO:0000256" key="6">
    <source>
        <dbReference type="SAM" id="Phobius"/>
    </source>
</evidence>
<dbReference type="Proteomes" id="UP000000768">
    <property type="component" value="Chromosome 8"/>
</dbReference>
<dbReference type="InterPro" id="IPR052788">
    <property type="entry name" value="RING-type_E3_ligase_ATL"/>
</dbReference>
<dbReference type="OrthoDB" id="681941at2759"/>
<keyword evidence="6" id="KW-0472">Membrane</keyword>
<dbReference type="GO" id="GO:0061630">
    <property type="term" value="F:ubiquitin protein ligase activity"/>
    <property type="evidence" value="ECO:0000318"/>
    <property type="project" value="GO_Central"/>
</dbReference>
<keyword evidence="1" id="KW-0479">Metal-binding</keyword>
<evidence type="ECO:0000313" key="9">
    <source>
        <dbReference type="Proteomes" id="UP000000768"/>
    </source>
</evidence>
<dbReference type="PANTHER" id="PTHR45798">
    <property type="entry name" value="RING-H2 FINGER PROTEIN ATL61-RELATED-RELATED"/>
    <property type="match status" value="1"/>
</dbReference>
<keyword evidence="2 4" id="KW-0863">Zinc-finger</keyword>
<dbReference type="GO" id="GO:0008270">
    <property type="term" value="F:zinc ion binding"/>
    <property type="evidence" value="ECO:0007669"/>
    <property type="project" value="UniProtKB-KW"/>
</dbReference>
<dbReference type="AlphaFoldDB" id="A0A1B6PB17"/>
<accession>A0A1B6PB17</accession>
<evidence type="ECO:0000256" key="3">
    <source>
        <dbReference type="ARBA" id="ARBA00022833"/>
    </source>
</evidence>
<dbReference type="InParanoid" id="A0A1B6PB17"/>
<organism evidence="8 9">
    <name type="scientific">Sorghum bicolor</name>
    <name type="common">Sorghum</name>
    <name type="synonym">Sorghum vulgare</name>
    <dbReference type="NCBI Taxonomy" id="4558"/>
    <lineage>
        <taxon>Eukaryota</taxon>
        <taxon>Viridiplantae</taxon>
        <taxon>Streptophyta</taxon>
        <taxon>Embryophyta</taxon>
        <taxon>Tracheophyta</taxon>
        <taxon>Spermatophyta</taxon>
        <taxon>Magnoliopsida</taxon>
        <taxon>Liliopsida</taxon>
        <taxon>Poales</taxon>
        <taxon>Poaceae</taxon>
        <taxon>PACMAD clade</taxon>
        <taxon>Panicoideae</taxon>
        <taxon>Andropogonodae</taxon>
        <taxon>Andropogoneae</taxon>
        <taxon>Sorghinae</taxon>
        <taxon>Sorghum</taxon>
    </lineage>
</organism>
<dbReference type="OMA" id="ANNKYDM"/>
<evidence type="ECO:0000256" key="1">
    <source>
        <dbReference type="ARBA" id="ARBA00022723"/>
    </source>
</evidence>
<keyword evidence="6" id="KW-0812">Transmembrane</keyword>
<feature type="region of interest" description="Disordered" evidence="5">
    <location>
        <begin position="45"/>
        <end position="65"/>
    </location>
</feature>
<dbReference type="Gramene" id="KXG22939">
    <property type="protein sequence ID" value="KXG22939"/>
    <property type="gene ID" value="SORBI_3008G031700"/>
</dbReference>
<gene>
    <name evidence="8" type="ORF">SORBI_3008G031700</name>
</gene>
<evidence type="ECO:0000313" key="8">
    <source>
        <dbReference type="EMBL" id="KXG22939.1"/>
    </source>
</evidence>
<keyword evidence="3" id="KW-0862">Zinc</keyword>
<keyword evidence="6" id="KW-1133">Transmembrane helix</keyword>
<dbReference type="SMART" id="SM00184">
    <property type="entry name" value="RING"/>
    <property type="match status" value="1"/>
</dbReference>
<feature type="transmembrane region" description="Helical" evidence="6">
    <location>
        <begin position="14"/>
        <end position="37"/>
    </location>
</feature>
<dbReference type="InterPro" id="IPR001841">
    <property type="entry name" value="Znf_RING"/>
</dbReference>